<sequence>MDPKVEEALALLRQAGRLDLVNFGALAPSRPARRASAGVAAAVAACSPPRHSDGAQVRGLKGKALREAGLGAPREFRGQALRGGLARGSPRASPVEGWVGGLRAGGKNARRGPVLKRYGTQHGARTETGAGVSRGRGAAPVKSEGGPVGRAKEAQAGSRDRRVGAEYEHIRGSRVGAVEEDKLPPSGVDRDKADTSGLEEQRDPKVPVSQKWPTMLVWSSSEEEGVSGEAGDSGSAGEEGPSTAGETGAPGLVYGCSGGGTSGEDSRGEGRDLVRGVGKRREGAGGFLCPSTPDLFGEGPLDFGEEDPGEQRAALVPWEEAKAGPWAASRMASSGRRGRRRRAADASSRRCGGVGDAPPDATAWEEQRPGSAKQWVAKKKGSMWLVLGVLGMVSRE</sequence>
<organism evidence="2 3">
    <name type="scientific">Pleurodeles waltl</name>
    <name type="common">Iberian ribbed newt</name>
    <dbReference type="NCBI Taxonomy" id="8319"/>
    <lineage>
        <taxon>Eukaryota</taxon>
        <taxon>Metazoa</taxon>
        <taxon>Chordata</taxon>
        <taxon>Craniata</taxon>
        <taxon>Vertebrata</taxon>
        <taxon>Euteleostomi</taxon>
        <taxon>Amphibia</taxon>
        <taxon>Batrachia</taxon>
        <taxon>Caudata</taxon>
        <taxon>Salamandroidea</taxon>
        <taxon>Salamandridae</taxon>
        <taxon>Pleurodelinae</taxon>
        <taxon>Pleurodeles</taxon>
    </lineage>
</organism>
<dbReference type="Proteomes" id="UP001066276">
    <property type="component" value="Chromosome 3_1"/>
</dbReference>
<feature type="region of interest" description="Disordered" evidence="1">
    <location>
        <begin position="119"/>
        <end position="311"/>
    </location>
</feature>
<feature type="compositionally biased region" description="Low complexity" evidence="1">
    <location>
        <begin position="227"/>
        <end position="240"/>
    </location>
</feature>
<keyword evidence="3" id="KW-1185">Reference proteome</keyword>
<accession>A0AAV7UMH4</accession>
<dbReference type="EMBL" id="JANPWB010000005">
    <property type="protein sequence ID" value="KAJ1190002.1"/>
    <property type="molecule type" value="Genomic_DNA"/>
</dbReference>
<reference evidence="2" key="1">
    <citation type="journal article" date="2022" name="bioRxiv">
        <title>Sequencing and chromosome-scale assembly of the giantPleurodeles waltlgenome.</title>
        <authorList>
            <person name="Brown T."/>
            <person name="Elewa A."/>
            <person name="Iarovenko S."/>
            <person name="Subramanian E."/>
            <person name="Araus A.J."/>
            <person name="Petzold A."/>
            <person name="Susuki M."/>
            <person name="Suzuki K.-i.T."/>
            <person name="Hayashi T."/>
            <person name="Toyoda A."/>
            <person name="Oliveira C."/>
            <person name="Osipova E."/>
            <person name="Leigh N.D."/>
            <person name="Simon A."/>
            <person name="Yun M.H."/>
        </authorList>
    </citation>
    <scope>NUCLEOTIDE SEQUENCE</scope>
    <source>
        <strain evidence="2">20211129_DDA</strain>
        <tissue evidence="2">Liver</tissue>
    </source>
</reference>
<protein>
    <submittedName>
        <fullName evidence="2">Uncharacterized protein</fullName>
    </submittedName>
</protein>
<feature type="compositionally biased region" description="Basic and acidic residues" evidence="1">
    <location>
        <begin position="150"/>
        <end position="205"/>
    </location>
</feature>
<name>A0AAV7UMH4_PLEWA</name>
<feature type="region of interest" description="Disordered" evidence="1">
    <location>
        <begin position="323"/>
        <end position="375"/>
    </location>
</feature>
<feature type="compositionally biased region" description="Basic and acidic residues" evidence="1">
    <location>
        <begin position="264"/>
        <end position="283"/>
    </location>
</feature>
<proteinExistence type="predicted"/>
<evidence type="ECO:0000313" key="3">
    <source>
        <dbReference type="Proteomes" id="UP001066276"/>
    </source>
</evidence>
<dbReference type="AlphaFoldDB" id="A0AAV7UMH4"/>
<evidence type="ECO:0000256" key="1">
    <source>
        <dbReference type="SAM" id="MobiDB-lite"/>
    </source>
</evidence>
<gene>
    <name evidence="2" type="ORF">NDU88_006742</name>
</gene>
<evidence type="ECO:0000313" key="2">
    <source>
        <dbReference type="EMBL" id="KAJ1190002.1"/>
    </source>
</evidence>
<comment type="caution">
    <text evidence="2">The sequence shown here is derived from an EMBL/GenBank/DDBJ whole genome shotgun (WGS) entry which is preliminary data.</text>
</comment>